<dbReference type="EMBL" id="JBHSQH010000001">
    <property type="protein sequence ID" value="MFC5972830.1"/>
    <property type="molecule type" value="Genomic_DNA"/>
</dbReference>
<organism evidence="2 3">
    <name type="scientific">Halomarina salina</name>
    <dbReference type="NCBI Taxonomy" id="1872699"/>
    <lineage>
        <taxon>Archaea</taxon>
        <taxon>Methanobacteriati</taxon>
        <taxon>Methanobacteriota</taxon>
        <taxon>Stenosarchaea group</taxon>
        <taxon>Halobacteria</taxon>
        <taxon>Halobacteriales</taxon>
        <taxon>Natronomonadaceae</taxon>
        <taxon>Halomarina</taxon>
    </lineage>
</organism>
<gene>
    <name evidence="2" type="ORF">ACFPYI_15945</name>
</gene>
<evidence type="ECO:0000256" key="1">
    <source>
        <dbReference type="SAM" id="MobiDB-lite"/>
    </source>
</evidence>
<evidence type="ECO:0000313" key="3">
    <source>
        <dbReference type="Proteomes" id="UP001596099"/>
    </source>
</evidence>
<proteinExistence type="predicted"/>
<comment type="caution">
    <text evidence="2">The sequence shown here is derived from an EMBL/GenBank/DDBJ whole genome shotgun (WGS) entry which is preliminary data.</text>
</comment>
<evidence type="ECO:0000313" key="2">
    <source>
        <dbReference type="EMBL" id="MFC5972830.1"/>
    </source>
</evidence>
<dbReference type="Proteomes" id="UP001596099">
    <property type="component" value="Unassembled WGS sequence"/>
</dbReference>
<protein>
    <submittedName>
        <fullName evidence="2">Uncharacterized protein</fullName>
    </submittedName>
</protein>
<sequence>MSRRPQCRRATLSVWVYRQVFGSEAASAEGGDDEGGEDESNGRE</sequence>
<dbReference type="AlphaFoldDB" id="A0ABD5RQJ1"/>
<reference evidence="2 3" key="1">
    <citation type="journal article" date="2019" name="Int. J. Syst. Evol. Microbiol.">
        <title>The Global Catalogue of Microorganisms (GCM) 10K type strain sequencing project: providing services to taxonomists for standard genome sequencing and annotation.</title>
        <authorList>
            <consortium name="The Broad Institute Genomics Platform"/>
            <consortium name="The Broad Institute Genome Sequencing Center for Infectious Disease"/>
            <person name="Wu L."/>
            <person name="Ma J."/>
        </authorList>
    </citation>
    <scope>NUCLEOTIDE SEQUENCE [LARGE SCALE GENOMIC DNA]</scope>
    <source>
        <strain evidence="2 3">CGMCC 1.12543</strain>
    </source>
</reference>
<name>A0ABD5RQJ1_9EURY</name>
<keyword evidence="3" id="KW-1185">Reference proteome</keyword>
<accession>A0ABD5RQJ1</accession>
<feature type="region of interest" description="Disordered" evidence="1">
    <location>
        <begin position="23"/>
        <end position="44"/>
    </location>
</feature>
<dbReference type="RefSeq" id="WP_282594485.1">
    <property type="nucleotide sequence ID" value="NZ_JALLGW010000001.1"/>
</dbReference>
<feature type="compositionally biased region" description="Acidic residues" evidence="1">
    <location>
        <begin position="30"/>
        <end position="44"/>
    </location>
</feature>